<keyword evidence="4 7" id="KW-1133">Transmembrane helix</keyword>
<name>A0A849I9U0_9HYPH</name>
<comment type="subcellular location">
    <subcellularLocation>
        <location evidence="1">Cell membrane</location>
        <topology evidence="1">Multi-pass membrane protein</topology>
    </subcellularLocation>
</comment>
<evidence type="ECO:0000313" key="9">
    <source>
        <dbReference type="EMBL" id="NNM74071.1"/>
    </source>
</evidence>
<keyword evidence="2" id="KW-1003">Cell membrane</keyword>
<evidence type="ECO:0000256" key="2">
    <source>
        <dbReference type="ARBA" id="ARBA00022475"/>
    </source>
</evidence>
<keyword evidence="6" id="KW-0175">Coiled coil</keyword>
<keyword evidence="10" id="KW-1185">Reference proteome</keyword>
<dbReference type="AlphaFoldDB" id="A0A849I9U0"/>
<protein>
    <submittedName>
        <fullName evidence="9">Lipopolysaccharide biosynthesis protein</fullName>
    </submittedName>
</protein>
<gene>
    <name evidence="9" type="ORF">HJG44_16980</name>
</gene>
<evidence type="ECO:0000256" key="7">
    <source>
        <dbReference type="SAM" id="Phobius"/>
    </source>
</evidence>
<evidence type="ECO:0000256" key="6">
    <source>
        <dbReference type="SAM" id="Coils"/>
    </source>
</evidence>
<evidence type="ECO:0000256" key="3">
    <source>
        <dbReference type="ARBA" id="ARBA00022692"/>
    </source>
</evidence>
<dbReference type="RefSeq" id="WP_171219497.1">
    <property type="nucleotide sequence ID" value="NZ_JABEPP010000004.1"/>
</dbReference>
<evidence type="ECO:0000256" key="4">
    <source>
        <dbReference type="ARBA" id="ARBA00022989"/>
    </source>
</evidence>
<dbReference type="EMBL" id="JABEPP010000004">
    <property type="protein sequence ID" value="NNM74071.1"/>
    <property type="molecule type" value="Genomic_DNA"/>
</dbReference>
<feature type="coiled-coil region" evidence="6">
    <location>
        <begin position="341"/>
        <end position="421"/>
    </location>
</feature>
<evidence type="ECO:0000313" key="10">
    <source>
        <dbReference type="Proteomes" id="UP000564885"/>
    </source>
</evidence>
<keyword evidence="5 7" id="KW-0472">Membrane</keyword>
<dbReference type="InterPro" id="IPR050445">
    <property type="entry name" value="Bact_polysacc_biosynth/exp"/>
</dbReference>
<reference evidence="9 10" key="1">
    <citation type="submission" date="2020-04" db="EMBL/GenBank/DDBJ databases">
        <title>Enterovirga sp. isolate from soil.</title>
        <authorList>
            <person name="Chea S."/>
            <person name="Kim D.-U."/>
        </authorList>
    </citation>
    <scope>NUCLEOTIDE SEQUENCE [LARGE SCALE GENOMIC DNA]</scope>
    <source>
        <strain evidence="9 10">DB1703</strain>
    </source>
</reference>
<organism evidence="9 10">
    <name type="scientific">Enterovirga aerilata</name>
    <dbReference type="NCBI Taxonomy" id="2730920"/>
    <lineage>
        <taxon>Bacteria</taxon>
        <taxon>Pseudomonadati</taxon>
        <taxon>Pseudomonadota</taxon>
        <taxon>Alphaproteobacteria</taxon>
        <taxon>Hyphomicrobiales</taxon>
        <taxon>Methylobacteriaceae</taxon>
        <taxon>Enterovirga</taxon>
    </lineage>
</organism>
<keyword evidence="3 7" id="KW-0812">Transmembrane</keyword>
<dbReference type="InterPro" id="IPR027417">
    <property type="entry name" value="P-loop_NTPase"/>
</dbReference>
<evidence type="ECO:0000256" key="5">
    <source>
        <dbReference type="ARBA" id="ARBA00023136"/>
    </source>
</evidence>
<accession>A0A849I9U0</accession>
<feature type="transmembrane region" description="Helical" evidence="7">
    <location>
        <begin position="36"/>
        <end position="57"/>
    </location>
</feature>
<dbReference type="Pfam" id="PF02706">
    <property type="entry name" value="Wzz"/>
    <property type="match status" value="1"/>
</dbReference>
<sequence>MYWIPQNPVPLQSVSLVRHYEDKALTALTTIWRRRYMILLIVAGSLAIAGLLLGAVLQKKFTADTLLQVDAARADGSRPVAPGQSPERGVSLDATAVIESEARVIKSRAIARRVVERLGLQREAELAAPAWHHELAHAVRRIFFASPAGEAAGSPEQAEAVRTEVAAIALMRNVSVANDMRSYLITISFTSGDPHRSALVANAIADEYLRSRAEASAATAQRTSEWLAGQIAETRQSLATAEQAVDAFRRSTGYVEAEPDGAGLQQQFLRELTAQLSAAKLARIAADGRVMRAKAAYASGEVPSAQDLNGAPLIQRLLENETAARKEVADLALIGPKHPGLARANAVLEQIQQQLRSEIERAIGNLEGEARSTAADVATLEARVQDVSEQLIAARSRETQLKSLQAEAATVRARLKLLTESHEQALSLSALASAPAQVVVKAQPIPVPSGPRGSIVLGLALVGGLGAGIAASLLLEKRDTGFRSANQFEAETETRCIGMVPLWSRGQADGERRIFGEAVRLISAALDLHSLSSSAKTILLTSSVPGEGKSLLALALARDAMADGQRVLIVDWRPAERDEAGSNAGATLDQVLKDPERAFFSELADRRLVILRPSGAVPPGEQFGAAVFSDMMQRAREHYDLIIMEAPPVLLVVDFAQLSRHAESVIHVVSWHGTHRRTVGLALRRMRDFSVKLHGAVLTNVDMKAHRDFRIEDQCAAYRRYEGFFARRELSKAEA</sequence>
<dbReference type="SUPFAM" id="SSF52540">
    <property type="entry name" value="P-loop containing nucleoside triphosphate hydrolases"/>
    <property type="match status" value="1"/>
</dbReference>
<dbReference type="PANTHER" id="PTHR32309">
    <property type="entry name" value="TYROSINE-PROTEIN KINASE"/>
    <property type="match status" value="1"/>
</dbReference>
<dbReference type="PANTHER" id="PTHR32309:SF13">
    <property type="entry name" value="FERRIC ENTEROBACTIN TRANSPORT PROTEIN FEPE"/>
    <property type="match status" value="1"/>
</dbReference>
<dbReference type="InterPro" id="IPR003856">
    <property type="entry name" value="LPS_length_determ_N"/>
</dbReference>
<evidence type="ECO:0000256" key="1">
    <source>
        <dbReference type="ARBA" id="ARBA00004651"/>
    </source>
</evidence>
<dbReference type="GO" id="GO:0004713">
    <property type="term" value="F:protein tyrosine kinase activity"/>
    <property type="evidence" value="ECO:0007669"/>
    <property type="project" value="TreeGrafter"/>
</dbReference>
<dbReference type="GO" id="GO:0005886">
    <property type="term" value="C:plasma membrane"/>
    <property type="evidence" value="ECO:0007669"/>
    <property type="project" value="UniProtKB-SubCell"/>
</dbReference>
<comment type="caution">
    <text evidence="9">The sequence shown here is derived from an EMBL/GenBank/DDBJ whole genome shotgun (WGS) entry which is preliminary data.</text>
</comment>
<dbReference type="Proteomes" id="UP000564885">
    <property type="component" value="Unassembled WGS sequence"/>
</dbReference>
<evidence type="ECO:0000259" key="8">
    <source>
        <dbReference type="Pfam" id="PF02706"/>
    </source>
</evidence>
<dbReference type="Gene3D" id="3.40.50.300">
    <property type="entry name" value="P-loop containing nucleotide triphosphate hydrolases"/>
    <property type="match status" value="1"/>
</dbReference>
<feature type="domain" description="Polysaccharide chain length determinant N-terminal" evidence="8">
    <location>
        <begin position="29"/>
        <end position="117"/>
    </location>
</feature>
<proteinExistence type="predicted"/>